<dbReference type="GO" id="GO:0005886">
    <property type="term" value="C:plasma membrane"/>
    <property type="evidence" value="ECO:0007669"/>
    <property type="project" value="TreeGrafter"/>
</dbReference>
<feature type="transmembrane region" description="Helical" evidence="6">
    <location>
        <begin position="132"/>
        <end position="159"/>
    </location>
</feature>
<dbReference type="PANTHER" id="PTHR15573">
    <property type="entry name" value="G-PROTEIN COUPLED RECEPTOR 160-RELATED"/>
    <property type="match status" value="1"/>
</dbReference>
<dbReference type="EMBL" id="WNYA01000003">
    <property type="protein sequence ID" value="KAG8581203.1"/>
    <property type="molecule type" value="Genomic_DNA"/>
</dbReference>
<keyword evidence="9" id="KW-1185">Reference proteome</keyword>
<organism evidence="8 9">
    <name type="scientific">Engystomops pustulosus</name>
    <name type="common">Tungara frog</name>
    <name type="synonym">Physalaemus pustulosus</name>
    <dbReference type="NCBI Taxonomy" id="76066"/>
    <lineage>
        <taxon>Eukaryota</taxon>
        <taxon>Metazoa</taxon>
        <taxon>Chordata</taxon>
        <taxon>Craniata</taxon>
        <taxon>Vertebrata</taxon>
        <taxon>Euteleostomi</taxon>
        <taxon>Amphibia</taxon>
        <taxon>Batrachia</taxon>
        <taxon>Anura</taxon>
        <taxon>Neobatrachia</taxon>
        <taxon>Hyloidea</taxon>
        <taxon>Leptodactylidae</taxon>
        <taxon>Leiuperinae</taxon>
        <taxon>Engystomops</taxon>
    </lineage>
</organism>
<evidence type="ECO:0000256" key="2">
    <source>
        <dbReference type="ARBA" id="ARBA00022692"/>
    </source>
</evidence>
<sequence length="422" mass="46645">MALTYTVSGETPHTPEHSRPRPAEHSPRTPTAQRWEAAALVCDGRGHVQRCGLHSSSGGRTPPHVSIMYDHLTFIDAAVADNTSGLDTMDGHELLLADLQSLEPSCILLFIMTGKVLLNILIFGARCRNVGASLMACCCLSLAVVDLLLLCAISTIHYFQDFTILGFRVTSHHICLFTQITSHTYGILHLPFFLASGLDYYLTIVKSIHISYGWSALLYTACVVLLWAGAFAYVLLSPAELPEVDPEQSSYLCSFYISSQAFYLSLCIVGSIVFGLVLCCSEMVAFLKSLKVISFAENTVVLFSLTPGDKWPIQGGKHLLAALLFTFLGSWVPFVVLQVIILVLSAPIPAYMDMNVPWLYFMNSFLLGVSLGLKYPDFQVSEKTLSRDPFVAWKYCVLPFMYSEQIMDTSLLKEPLSPVRIV</sequence>
<gene>
    <name evidence="8" type="ORF">GDO81_007587</name>
</gene>
<dbReference type="PROSITE" id="PS50262">
    <property type="entry name" value="G_PROTEIN_RECEP_F1_2"/>
    <property type="match status" value="1"/>
</dbReference>
<dbReference type="AlphaFoldDB" id="A0AAV7C859"/>
<proteinExistence type="predicted"/>
<protein>
    <recommendedName>
        <fullName evidence="7">G-protein coupled receptors family 1 profile domain-containing protein</fullName>
    </recommendedName>
</protein>
<keyword evidence="3 6" id="KW-1133">Transmembrane helix</keyword>
<evidence type="ECO:0000256" key="5">
    <source>
        <dbReference type="SAM" id="MobiDB-lite"/>
    </source>
</evidence>
<dbReference type="PANTHER" id="PTHR15573:SF0">
    <property type="entry name" value="G-PROTEIN COUPLED RECEPTOR 160-RELATED"/>
    <property type="match status" value="1"/>
</dbReference>
<feature type="transmembrane region" description="Helical" evidence="6">
    <location>
        <begin position="186"/>
        <end position="204"/>
    </location>
</feature>
<dbReference type="Proteomes" id="UP000824782">
    <property type="component" value="Unassembled WGS sequence"/>
</dbReference>
<feature type="transmembrane region" description="Helical" evidence="6">
    <location>
        <begin position="107"/>
        <end position="125"/>
    </location>
</feature>
<comment type="caution">
    <text evidence="8">The sequence shown here is derived from an EMBL/GenBank/DDBJ whole genome shotgun (WGS) entry which is preliminary data.</text>
</comment>
<feature type="transmembrane region" description="Helical" evidence="6">
    <location>
        <begin position="356"/>
        <end position="373"/>
    </location>
</feature>
<dbReference type="InterPro" id="IPR017452">
    <property type="entry name" value="GPCR_Rhodpsn_7TM"/>
</dbReference>
<evidence type="ECO:0000256" key="1">
    <source>
        <dbReference type="ARBA" id="ARBA00004370"/>
    </source>
</evidence>
<feature type="domain" description="G-protein coupled receptors family 1 profile" evidence="7">
    <location>
        <begin position="114"/>
        <end position="371"/>
    </location>
</feature>
<feature type="compositionally biased region" description="Basic and acidic residues" evidence="5">
    <location>
        <begin position="13"/>
        <end position="27"/>
    </location>
</feature>
<feature type="transmembrane region" description="Helical" evidence="6">
    <location>
        <begin position="216"/>
        <end position="236"/>
    </location>
</feature>
<comment type="subcellular location">
    <subcellularLocation>
        <location evidence="1">Membrane</location>
    </subcellularLocation>
</comment>
<evidence type="ECO:0000256" key="3">
    <source>
        <dbReference type="ARBA" id="ARBA00022989"/>
    </source>
</evidence>
<dbReference type="Gene3D" id="1.20.1070.10">
    <property type="entry name" value="Rhodopsin 7-helix transmembrane proteins"/>
    <property type="match status" value="1"/>
</dbReference>
<dbReference type="SUPFAM" id="SSF81321">
    <property type="entry name" value="Family A G protein-coupled receptor-like"/>
    <property type="match status" value="1"/>
</dbReference>
<keyword evidence="4 6" id="KW-0472">Membrane</keyword>
<evidence type="ECO:0000313" key="9">
    <source>
        <dbReference type="Proteomes" id="UP000824782"/>
    </source>
</evidence>
<dbReference type="InterPro" id="IPR042353">
    <property type="entry name" value="GPR160"/>
</dbReference>
<name>A0AAV7C859_ENGPU</name>
<evidence type="ECO:0000259" key="7">
    <source>
        <dbReference type="PROSITE" id="PS50262"/>
    </source>
</evidence>
<accession>A0AAV7C859</accession>
<feature type="compositionally biased region" description="Polar residues" evidence="5">
    <location>
        <begin position="1"/>
        <end position="11"/>
    </location>
</feature>
<keyword evidence="2 6" id="KW-0812">Transmembrane</keyword>
<evidence type="ECO:0000256" key="6">
    <source>
        <dbReference type="SAM" id="Phobius"/>
    </source>
</evidence>
<evidence type="ECO:0000256" key="4">
    <source>
        <dbReference type="ARBA" id="ARBA00023136"/>
    </source>
</evidence>
<evidence type="ECO:0000313" key="8">
    <source>
        <dbReference type="EMBL" id="KAG8581203.1"/>
    </source>
</evidence>
<feature type="transmembrane region" description="Helical" evidence="6">
    <location>
        <begin position="261"/>
        <end position="287"/>
    </location>
</feature>
<dbReference type="GO" id="GO:0043235">
    <property type="term" value="C:receptor complex"/>
    <property type="evidence" value="ECO:0007669"/>
    <property type="project" value="TreeGrafter"/>
</dbReference>
<reference evidence="8" key="1">
    <citation type="thesis" date="2020" institute="ProQuest LLC" country="789 East Eisenhower Parkway, Ann Arbor, MI, USA">
        <title>Comparative Genomics and Chromosome Evolution.</title>
        <authorList>
            <person name="Mudd A.B."/>
        </authorList>
    </citation>
    <scope>NUCLEOTIDE SEQUENCE</scope>
    <source>
        <strain evidence="8">237g6f4</strain>
        <tissue evidence="8">Blood</tissue>
    </source>
</reference>
<feature type="region of interest" description="Disordered" evidence="5">
    <location>
        <begin position="1"/>
        <end position="30"/>
    </location>
</feature>
<feature type="transmembrane region" description="Helical" evidence="6">
    <location>
        <begin position="319"/>
        <end position="344"/>
    </location>
</feature>